<dbReference type="RefSeq" id="WP_169262657.1">
    <property type="nucleotide sequence ID" value="NZ_WTVQ01000070.1"/>
</dbReference>
<dbReference type="Pfam" id="PF09850">
    <property type="entry name" value="DotU"/>
    <property type="match status" value="1"/>
</dbReference>
<keyword evidence="1" id="KW-0472">Membrane</keyword>
<dbReference type="EMBL" id="WTVQ01000070">
    <property type="protein sequence ID" value="NMG77533.1"/>
    <property type="molecule type" value="Genomic_DNA"/>
</dbReference>
<dbReference type="PANTHER" id="PTHR38033">
    <property type="entry name" value="MEMBRANE PROTEIN-RELATED"/>
    <property type="match status" value="1"/>
</dbReference>
<organism evidence="3 4">
    <name type="scientific">Aromatoleum diolicum</name>
    <dbReference type="NCBI Taxonomy" id="75796"/>
    <lineage>
        <taxon>Bacteria</taxon>
        <taxon>Pseudomonadati</taxon>
        <taxon>Pseudomonadota</taxon>
        <taxon>Betaproteobacteria</taxon>
        <taxon>Rhodocyclales</taxon>
        <taxon>Rhodocyclaceae</taxon>
        <taxon>Aromatoleum</taxon>
    </lineage>
</organism>
<dbReference type="InterPro" id="IPR038522">
    <property type="entry name" value="T4/T6SS_DotU_sf"/>
</dbReference>
<dbReference type="NCBIfam" id="TIGR03349">
    <property type="entry name" value="IV_VI_DotU"/>
    <property type="match status" value="1"/>
</dbReference>
<proteinExistence type="predicted"/>
<keyword evidence="1" id="KW-1133">Transmembrane helix</keyword>
<protein>
    <submittedName>
        <fullName evidence="3">DotU family type IV/VI secretion system protein</fullName>
    </submittedName>
</protein>
<sequence length="256" mass="28599">MNANPSIFGSTAPFSESSVATATKTTLADLLYDGFYLVFLLKNAKTPTSAQAFSERIIDFLAEFERNAKKHGFSPEDTFDAKYAFCATVDEAILSSQLSVRDDWERRPLQLTLFGDQLAGEYFFDKLDTARNHGNRRIQALEVFQMCLLLGFRGKYMLEGPERLTYLTAQLGEQIAHIKGRKASFAPHWARPDSVSHELRRGLPLWVGTSVLALCGLAAFAGIRAYSTQQTRVNLEPYSNIIMLAPKVPHITITLP</sequence>
<keyword evidence="1" id="KW-0812">Transmembrane</keyword>
<dbReference type="InterPro" id="IPR017732">
    <property type="entry name" value="T4/T6SS_DotU"/>
</dbReference>
<evidence type="ECO:0000256" key="1">
    <source>
        <dbReference type="SAM" id="Phobius"/>
    </source>
</evidence>
<feature type="transmembrane region" description="Helical" evidence="1">
    <location>
        <begin position="203"/>
        <end position="223"/>
    </location>
</feature>
<accession>A0ABX1QHS7</accession>
<name>A0ABX1QHS7_9RHOO</name>
<dbReference type="Proteomes" id="UP000648984">
    <property type="component" value="Unassembled WGS sequence"/>
</dbReference>
<evidence type="ECO:0000313" key="3">
    <source>
        <dbReference type="EMBL" id="NMG77533.1"/>
    </source>
</evidence>
<dbReference type="Gene3D" id="1.25.40.590">
    <property type="entry name" value="Type IV / VI secretion system, DotU"/>
    <property type="match status" value="1"/>
</dbReference>
<keyword evidence="4" id="KW-1185">Reference proteome</keyword>
<dbReference type="NCBIfam" id="NF038228">
    <property type="entry name" value="IcmH_DotU_IVB"/>
    <property type="match status" value="1"/>
</dbReference>
<evidence type="ECO:0000313" key="4">
    <source>
        <dbReference type="Proteomes" id="UP000648984"/>
    </source>
</evidence>
<comment type="caution">
    <text evidence="3">The sequence shown here is derived from an EMBL/GenBank/DDBJ whole genome shotgun (WGS) entry which is preliminary data.</text>
</comment>
<dbReference type="PANTHER" id="PTHR38033:SF1">
    <property type="entry name" value="DOTU FAMILY TYPE IV_VI SECRETION SYSTEM PROTEIN"/>
    <property type="match status" value="1"/>
</dbReference>
<gene>
    <name evidence="3" type="ORF">GPA25_22530</name>
</gene>
<reference evidence="3 4" key="1">
    <citation type="submission" date="2019-12" db="EMBL/GenBank/DDBJ databases">
        <title>Comparative genomics gives insights into the taxonomy of the Azoarcus-Aromatoleum group and reveals separate origins of nif in the plant-associated Azoarcus and non-plant-associated Aromatoleum sub-groups.</title>
        <authorList>
            <person name="Lafos M."/>
            <person name="Maluk M."/>
            <person name="Batista M."/>
            <person name="Junghare M."/>
            <person name="Carmona M."/>
            <person name="Faoro H."/>
            <person name="Cruz L.M."/>
            <person name="Battistoni F."/>
            <person name="De Souza E."/>
            <person name="Pedrosa F."/>
            <person name="Chen W.-M."/>
            <person name="Poole P.S."/>
            <person name="Dixon R.A."/>
            <person name="James E.K."/>
        </authorList>
    </citation>
    <scope>NUCLEOTIDE SEQUENCE [LARGE SCALE GENOMIC DNA]</scope>
    <source>
        <strain evidence="3 4">22Lin</strain>
    </source>
</reference>
<feature type="domain" description="Type IV / VI secretion system DotU" evidence="2">
    <location>
        <begin position="27"/>
        <end position="224"/>
    </location>
</feature>
<evidence type="ECO:0000259" key="2">
    <source>
        <dbReference type="Pfam" id="PF09850"/>
    </source>
</evidence>